<organism evidence="1 2">
    <name type="scientific">Lactuca saligna</name>
    <name type="common">Willowleaf lettuce</name>
    <dbReference type="NCBI Taxonomy" id="75948"/>
    <lineage>
        <taxon>Eukaryota</taxon>
        <taxon>Viridiplantae</taxon>
        <taxon>Streptophyta</taxon>
        <taxon>Embryophyta</taxon>
        <taxon>Tracheophyta</taxon>
        <taxon>Spermatophyta</taxon>
        <taxon>Magnoliopsida</taxon>
        <taxon>eudicotyledons</taxon>
        <taxon>Gunneridae</taxon>
        <taxon>Pentapetalae</taxon>
        <taxon>asterids</taxon>
        <taxon>campanulids</taxon>
        <taxon>Asterales</taxon>
        <taxon>Asteraceae</taxon>
        <taxon>Cichorioideae</taxon>
        <taxon>Cichorieae</taxon>
        <taxon>Lactucinae</taxon>
        <taxon>Lactuca</taxon>
    </lineage>
</organism>
<keyword evidence="2" id="KW-1185">Reference proteome</keyword>
<dbReference type="AlphaFoldDB" id="A0AA36E677"/>
<dbReference type="EMBL" id="OX465081">
    <property type="protein sequence ID" value="CAI9284814.1"/>
    <property type="molecule type" value="Genomic_DNA"/>
</dbReference>
<dbReference type="GO" id="GO:0005992">
    <property type="term" value="P:trehalose biosynthetic process"/>
    <property type="evidence" value="ECO:0007669"/>
    <property type="project" value="InterPro"/>
</dbReference>
<accession>A0AA36E677</accession>
<evidence type="ECO:0000313" key="2">
    <source>
        <dbReference type="Proteomes" id="UP001177003"/>
    </source>
</evidence>
<dbReference type="InterPro" id="IPR001830">
    <property type="entry name" value="Glyco_trans_20"/>
</dbReference>
<name>A0AA36E677_LACSI</name>
<protein>
    <submittedName>
        <fullName evidence="1">Uncharacterized protein</fullName>
    </submittedName>
</protein>
<sequence length="145" mass="16430">MGREREIQKLSRIMNVLGIINEFDDEPASSDASENASSLSMDKIIIIANQLPLKSKRRPDNRIWSFTWDNDSLLLRLEDGFPDDMEVLYVGSLNVDVDGIEQDDVAQLLYKDSFVSQLFFLLASLTCSILGFARNSCGLYFTTCY</sequence>
<dbReference type="Proteomes" id="UP001177003">
    <property type="component" value="Chromosome 5"/>
</dbReference>
<gene>
    <name evidence="1" type="ORF">LSALG_LOCUS24319</name>
</gene>
<dbReference type="PANTHER" id="PTHR10788:SF113">
    <property type="entry name" value="TREHALOSE 6-PHOSPHATE PHOSPHATASE"/>
    <property type="match status" value="1"/>
</dbReference>
<dbReference type="GO" id="GO:0005829">
    <property type="term" value="C:cytosol"/>
    <property type="evidence" value="ECO:0007669"/>
    <property type="project" value="TreeGrafter"/>
</dbReference>
<evidence type="ECO:0000313" key="1">
    <source>
        <dbReference type="EMBL" id="CAI9284814.1"/>
    </source>
</evidence>
<proteinExistence type="predicted"/>
<dbReference type="GO" id="GO:0004805">
    <property type="term" value="F:trehalose-phosphatase activity"/>
    <property type="evidence" value="ECO:0007669"/>
    <property type="project" value="TreeGrafter"/>
</dbReference>
<dbReference type="PANTHER" id="PTHR10788">
    <property type="entry name" value="TREHALOSE-6-PHOSPHATE SYNTHASE"/>
    <property type="match status" value="1"/>
</dbReference>
<reference evidence="1" key="1">
    <citation type="submission" date="2023-04" db="EMBL/GenBank/DDBJ databases">
        <authorList>
            <person name="Vijverberg K."/>
            <person name="Xiong W."/>
            <person name="Schranz E."/>
        </authorList>
    </citation>
    <scope>NUCLEOTIDE SEQUENCE</scope>
</reference>